<dbReference type="Gene3D" id="3.40.630.30">
    <property type="match status" value="1"/>
</dbReference>
<evidence type="ECO:0000313" key="2">
    <source>
        <dbReference type="EMBL" id="WAL61912.1"/>
    </source>
</evidence>
<accession>A0A9E8ZF67</accession>
<dbReference type="Proteomes" id="UP001163152">
    <property type="component" value="Chromosome"/>
</dbReference>
<dbReference type="GO" id="GO:0016747">
    <property type="term" value="F:acyltransferase activity, transferring groups other than amino-acyl groups"/>
    <property type="evidence" value="ECO:0007669"/>
    <property type="project" value="InterPro"/>
</dbReference>
<keyword evidence="3" id="KW-1185">Reference proteome</keyword>
<dbReference type="PANTHER" id="PTHR43792">
    <property type="entry name" value="GNAT FAMILY, PUTATIVE (AFU_ORTHOLOGUE AFUA_3G00765)-RELATED-RELATED"/>
    <property type="match status" value="1"/>
</dbReference>
<evidence type="ECO:0000313" key="3">
    <source>
        <dbReference type="Proteomes" id="UP001163152"/>
    </source>
</evidence>
<name>A0A9E8ZF67_9CYAN</name>
<evidence type="ECO:0000259" key="1">
    <source>
        <dbReference type="PROSITE" id="PS51186"/>
    </source>
</evidence>
<dbReference type="PROSITE" id="PS51186">
    <property type="entry name" value="GNAT"/>
    <property type="match status" value="1"/>
</dbReference>
<organism evidence="2 3">
    <name type="scientific">Thermocoleostomius sinensis A174</name>
    <dbReference type="NCBI Taxonomy" id="2016057"/>
    <lineage>
        <taxon>Bacteria</taxon>
        <taxon>Bacillati</taxon>
        <taxon>Cyanobacteriota</taxon>
        <taxon>Cyanophyceae</taxon>
        <taxon>Oculatellales</taxon>
        <taxon>Oculatellaceae</taxon>
        <taxon>Thermocoleostomius</taxon>
    </lineage>
</organism>
<dbReference type="Pfam" id="PF13302">
    <property type="entry name" value="Acetyltransf_3"/>
    <property type="match status" value="1"/>
</dbReference>
<feature type="domain" description="N-acetyltransferase" evidence="1">
    <location>
        <begin position="10"/>
        <end position="177"/>
    </location>
</feature>
<dbReference type="AlphaFoldDB" id="A0A9E8ZF67"/>
<gene>
    <name evidence="2" type="ORF">OXH18_07990</name>
</gene>
<sequence>MNPTFETDRLLIRPWQPEQDAAPAFAIYGDPEVMHFIRPPEPSIAAVQQYLETIRTQYAALNNGTGSWAIIDKSIGEIVGGVLLKQLPDNNNNPTQDYEVGWHLRRTAWGQGYATEAGQVALTYGFDQLKLPVIYAVAIPENQASIRVMQRLRMQPGGRVFCYYNEELELYYLNAADFYFHRTSGN</sequence>
<dbReference type="EMBL" id="CP113797">
    <property type="protein sequence ID" value="WAL61912.1"/>
    <property type="molecule type" value="Genomic_DNA"/>
</dbReference>
<dbReference type="InterPro" id="IPR051531">
    <property type="entry name" value="N-acetyltransferase"/>
</dbReference>
<dbReference type="PANTHER" id="PTHR43792:SF1">
    <property type="entry name" value="N-ACETYLTRANSFERASE DOMAIN-CONTAINING PROTEIN"/>
    <property type="match status" value="1"/>
</dbReference>
<protein>
    <submittedName>
        <fullName evidence="2">GNAT family N-acetyltransferase</fullName>
    </submittedName>
</protein>
<proteinExistence type="predicted"/>
<dbReference type="SUPFAM" id="SSF55729">
    <property type="entry name" value="Acyl-CoA N-acyltransferases (Nat)"/>
    <property type="match status" value="1"/>
</dbReference>
<reference evidence="2" key="1">
    <citation type="submission" date="2022-12" db="EMBL/GenBank/DDBJ databases">
        <title>Polyphasic identification of a Novel Hot-Spring Cyanobacterium Ocullathermofonsia sinensis gen nov. sp. nov. and Genomic Insights on its Adaptations to the Thermal Habitat.</title>
        <authorList>
            <person name="Daroch M."/>
            <person name="Tang J."/>
            <person name="Jiang Y."/>
        </authorList>
    </citation>
    <scope>NUCLEOTIDE SEQUENCE</scope>
    <source>
        <strain evidence="2">PKUAC-SCTA174</strain>
    </source>
</reference>
<dbReference type="RefSeq" id="WP_268611983.1">
    <property type="nucleotide sequence ID" value="NZ_CP113797.1"/>
</dbReference>
<dbReference type="InterPro" id="IPR000182">
    <property type="entry name" value="GNAT_dom"/>
</dbReference>
<dbReference type="InterPro" id="IPR016181">
    <property type="entry name" value="Acyl_CoA_acyltransferase"/>
</dbReference>
<dbReference type="KEGG" id="tsin:OXH18_07990"/>